<evidence type="ECO:0000256" key="3">
    <source>
        <dbReference type="ARBA" id="ARBA00022989"/>
    </source>
</evidence>
<accession>A0A8H7UEP2</accession>
<dbReference type="GO" id="GO:0016020">
    <property type="term" value="C:membrane"/>
    <property type="evidence" value="ECO:0007669"/>
    <property type="project" value="UniProtKB-SubCell"/>
</dbReference>
<name>A0A8H7UEP2_MORIS</name>
<dbReference type="OrthoDB" id="1718410at2759"/>
<sequence>MPKQDSSSSSKASLETDSVRINEDMPEYQETDIQPVNVPRGMQRARSPSLTNSHNVALPSFAESEFQTIHRKQLKRVNSNLLKWSSAPSRYPTLSNEWEFAGWGSTYYMEIEQSDIASQKESKKLIGQWRATSISGNDLIASVLYSLGPCVVQAGQYAPISMALIAFLMYPAKMVMTEVSTALPLNGGDKCIYSAMLNSSSKWLAGVVASILILDYLATCVVSASSAASYLAAEVALPSHLPAFALSIIIMIAFAAIAFLGIQESSTVALVIFLLHLITLLGVMVTSLVRWGEIGNETLIANWHHPYPDNVSAVQMIFNGFCIGLLGVTGFETAGNFIEELKPSDFPKVMRNMFGFLTILNTPITLLATILVPIDVLKANPAVAVSILGEYAAGGSRWLRLWIMVDAVIVLCAGVLTGLIAAIGLVERMAGDRIIPSVFLIRNRYTGSAQYIILAFLVLSVTLYSIVRGDTTSLSGVFAVAFLFVLLMFSILNILMKYKRNRLPRFVSVNLLTAFIVCGLVLAGLVGNIIISPVIMVYFIIYFGVVLLIILTMINRVWLFKLCYWLVDQLPLLHRLQSLSEACEKRILLWIKNAKRQPVVFFAKTDEPHILNKAVMYCQKNEPTGNIKIIHVYETLDDIPKHFEANHRMIDEIYPKIQIDLLFIQGAFSPEIVEAISRQLDIPPSLMFISCPGKDFKYPIADFNGVRIVML</sequence>
<keyword evidence="2 6" id="KW-0812">Transmembrane</keyword>
<proteinExistence type="predicted"/>
<dbReference type="InterPro" id="IPR002293">
    <property type="entry name" value="AA/rel_permease1"/>
</dbReference>
<evidence type="ECO:0000256" key="2">
    <source>
        <dbReference type="ARBA" id="ARBA00022692"/>
    </source>
</evidence>
<evidence type="ECO:0000256" key="6">
    <source>
        <dbReference type="SAM" id="Phobius"/>
    </source>
</evidence>
<organism evidence="7 8">
    <name type="scientific">Mortierella isabellina</name>
    <name type="common">Filamentous fungus</name>
    <name type="synonym">Umbelopsis isabellina</name>
    <dbReference type="NCBI Taxonomy" id="91625"/>
    <lineage>
        <taxon>Eukaryota</taxon>
        <taxon>Fungi</taxon>
        <taxon>Fungi incertae sedis</taxon>
        <taxon>Mucoromycota</taxon>
        <taxon>Mucoromycotina</taxon>
        <taxon>Umbelopsidomycetes</taxon>
        <taxon>Umbelopsidales</taxon>
        <taxon>Umbelopsidaceae</taxon>
        <taxon>Umbelopsis</taxon>
    </lineage>
</organism>
<reference evidence="7" key="1">
    <citation type="submission" date="2020-12" db="EMBL/GenBank/DDBJ databases">
        <title>Metabolic potential, ecology and presence of endohyphal bacteria is reflected in genomic diversity of Mucoromycotina.</title>
        <authorList>
            <person name="Muszewska A."/>
            <person name="Okrasinska A."/>
            <person name="Steczkiewicz K."/>
            <person name="Drgas O."/>
            <person name="Orlowska M."/>
            <person name="Perlinska-Lenart U."/>
            <person name="Aleksandrzak-Piekarczyk T."/>
            <person name="Szatraj K."/>
            <person name="Zielenkiewicz U."/>
            <person name="Pilsyk S."/>
            <person name="Malc E."/>
            <person name="Mieczkowski P."/>
            <person name="Kruszewska J.S."/>
            <person name="Biernat P."/>
            <person name="Pawlowska J."/>
        </authorList>
    </citation>
    <scope>NUCLEOTIDE SEQUENCE</scope>
    <source>
        <strain evidence="7">WA0000067209</strain>
    </source>
</reference>
<dbReference type="Proteomes" id="UP000654370">
    <property type="component" value="Unassembled WGS sequence"/>
</dbReference>
<feature type="transmembrane region" description="Helical" evidence="6">
    <location>
        <begin position="311"/>
        <end position="331"/>
    </location>
</feature>
<feature type="transmembrane region" description="Helical" evidence="6">
    <location>
        <begin position="537"/>
        <end position="559"/>
    </location>
</feature>
<evidence type="ECO:0000256" key="5">
    <source>
        <dbReference type="SAM" id="MobiDB-lite"/>
    </source>
</evidence>
<evidence type="ECO:0000256" key="1">
    <source>
        <dbReference type="ARBA" id="ARBA00004141"/>
    </source>
</evidence>
<feature type="transmembrane region" description="Helical" evidence="6">
    <location>
        <begin position="447"/>
        <end position="467"/>
    </location>
</feature>
<keyword evidence="3 6" id="KW-1133">Transmembrane helix</keyword>
<dbReference type="GO" id="GO:0015171">
    <property type="term" value="F:amino acid transmembrane transporter activity"/>
    <property type="evidence" value="ECO:0007669"/>
    <property type="project" value="TreeGrafter"/>
</dbReference>
<dbReference type="Gene3D" id="1.20.1740.10">
    <property type="entry name" value="Amino acid/polyamine transporter I"/>
    <property type="match status" value="1"/>
</dbReference>
<feature type="transmembrane region" description="Helical" evidence="6">
    <location>
        <begin position="473"/>
        <end position="495"/>
    </location>
</feature>
<dbReference type="AlphaFoldDB" id="A0A8H7UEP2"/>
<feature type="transmembrane region" description="Helical" evidence="6">
    <location>
        <begin position="269"/>
        <end position="291"/>
    </location>
</feature>
<feature type="region of interest" description="Disordered" evidence="5">
    <location>
        <begin position="1"/>
        <end position="24"/>
    </location>
</feature>
<feature type="transmembrane region" description="Helical" evidence="6">
    <location>
        <begin position="352"/>
        <end position="374"/>
    </location>
</feature>
<comment type="caution">
    <text evidence="7">The sequence shown here is derived from an EMBL/GenBank/DDBJ whole genome shotgun (WGS) entry which is preliminary data.</text>
</comment>
<evidence type="ECO:0000313" key="8">
    <source>
        <dbReference type="Proteomes" id="UP000654370"/>
    </source>
</evidence>
<dbReference type="PANTHER" id="PTHR43243">
    <property type="entry name" value="INNER MEMBRANE TRANSPORTER YGJI-RELATED"/>
    <property type="match status" value="1"/>
</dbReference>
<gene>
    <name evidence="7" type="ORF">INT43_007800</name>
</gene>
<feature type="compositionally biased region" description="Low complexity" evidence="5">
    <location>
        <begin position="1"/>
        <end position="10"/>
    </location>
</feature>
<comment type="subcellular location">
    <subcellularLocation>
        <location evidence="1">Membrane</location>
        <topology evidence="1">Multi-pass membrane protein</topology>
    </subcellularLocation>
</comment>
<dbReference type="Pfam" id="PF13520">
    <property type="entry name" value="AA_permease_2"/>
    <property type="match status" value="1"/>
</dbReference>
<protein>
    <submittedName>
        <fullName evidence="7">Uncharacterized protein</fullName>
    </submittedName>
</protein>
<dbReference type="EMBL" id="JAEPQZ010000009">
    <property type="protein sequence ID" value="KAG2177143.1"/>
    <property type="molecule type" value="Genomic_DNA"/>
</dbReference>
<feature type="transmembrane region" description="Helical" evidence="6">
    <location>
        <begin position="243"/>
        <end position="262"/>
    </location>
</feature>
<feature type="transmembrane region" description="Helical" evidence="6">
    <location>
        <begin position="507"/>
        <end position="531"/>
    </location>
</feature>
<evidence type="ECO:0000313" key="7">
    <source>
        <dbReference type="EMBL" id="KAG2177143.1"/>
    </source>
</evidence>
<feature type="transmembrane region" description="Helical" evidence="6">
    <location>
        <begin position="401"/>
        <end position="426"/>
    </location>
</feature>
<feature type="transmembrane region" description="Helical" evidence="6">
    <location>
        <begin position="203"/>
        <end position="231"/>
    </location>
</feature>
<keyword evidence="4 6" id="KW-0472">Membrane</keyword>
<keyword evidence="8" id="KW-1185">Reference proteome</keyword>
<evidence type="ECO:0000256" key="4">
    <source>
        <dbReference type="ARBA" id="ARBA00023136"/>
    </source>
</evidence>
<dbReference type="PANTHER" id="PTHR43243:SF11">
    <property type="entry name" value="AMINO ACID PERMEASE_ SLC12A DOMAIN-CONTAINING PROTEIN"/>
    <property type="match status" value="1"/>
</dbReference>